<gene>
    <name evidence="1" type="ORF">KK1_009382</name>
</gene>
<dbReference type="AlphaFoldDB" id="A0A151TT41"/>
<accession>A0A151TT41</accession>
<organism evidence="1 2">
    <name type="scientific">Cajanus cajan</name>
    <name type="common">Pigeon pea</name>
    <name type="synonym">Cajanus indicus</name>
    <dbReference type="NCBI Taxonomy" id="3821"/>
    <lineage>
        <taxon>Eukaryota</taxon>
        <taxon>Viridiplantae</taxon>
        <taxon>Streptophyta</taxon>
        <taxon>Embryophyta</taxon>
        <taxon>Tracheophyta</taxon>
        <taxon>Spermatophyta</taxon>
        <taxon>Magnoliopsida</taxon>
        <taxon>eudicotyledons</taxon>
        <taxon>Gunneridae</taxon>
        <taxon>Pentapetalae</taxon>
        <taxon>rosids</taxon>
        <taxon>fabids</taxon>
        <taxon>Fabales</taxon>
        <taxon>Fabaceae</taxon>
        <taxon>Papilionoideae</taxon>
        <taxon>50 kb inversion clade</taxon>
        <taxon>NPAAA clade</taxon>
        <taxon>indigoferoid/millettioid clade</taxon>
        <taxon>Phaseoleae</taxon>
        <taxon>Cajanus</taxon>
    </lineage>
</organism>
<dbReference type="Proteomes" id="UP000075243">
    <property type="component" value="Chromosome 3"/>
</dbReference>
<keyword evidence="2" id="KW-1185">Reference proteome</keyword>
<proteinExistence type="predicted"/>
<reference evidence="1 2" key="1">
    <citation type="journal article" date="2012" name="Nat. Biotechnol.">
        <title>Draft genome sequence of pigeonpea (Cajanus cajan), an orphan legume crop of resource-poor farmers.</title>
        <authorList>
            <person name="Varshney R.K."/>
            <person name="Chen W."/>
            <person name="Li Y."/>
            <person name="Bharti A.K."/>
            <person name="Saxena R.K."/>
            <person name="Schlueter J.A."/>
            <person name="Donoghue M.T."/>
            <person name="Azam S."/>
            <person name="Fan G."/>
            <person name="Whaley A.M."/>
            <person name="Farmer A.D."/>
            <person name="Sheridan J."/>
            <person name="Iwata A."/>
            <person name="Tuteja R."/>
            <person name="Penmetsa R.V."/>
            <person name="Wu W."/>
            <person name="Upadhyaya H.D."/>
            <person name="Yang S.P."/>
            <person name="Shah T."/>
            <person name="Saxena K.B."/>
            <person name="Michael T."/>
            <person name="McCombie W.R."/>
            <person name="Yang B."/>
            <person name="Zhang G."/>
            <person name="Yang H."/>
            <person name="Wang J."/>
            <person name="Spillane C."/>
            <person name="Cook D.R."/>
            <person name="May G.D."/>
            <person name="Xu X."/>
            <person name="Jackson S.A."/>
        </authorList>
    </citation>
    <scope>NUCLEOTIDE SEQUENCE [LARGE SCALE GENOMIC DNA]</scope>
    <source>
        <strain evidence="2">cv. Asha</strain>
    </source>
</reference>
<sequence length="88" mass="10532">MGDRNTQFFHGSTVIRRKKNRITRLLNEEGQWISNQEELESMITSFYEDSRRHYPSNGEKIEDRWIVGDGSNVNFWFDRWVPGLEPLI</sequence>
<evidence type="ECO:0000313" key="1">
    <source>
        <dbReference type="EMBL" id="KYP70171.1"/>
    </source>
</evidence>
<name>A0A151TT41_CAJCA</name>
<dbReference type="Gramene" id="C.cajan_09123.t">
    <property type="protein sequence ID" value="C.cajan_09123.t"/>
    <property type="gene ID" value="C.cajan_09123"/>
</dbReference>
<protein>
    <submittedName>
        <fullName evidence="1">Uncharacterized protein</fullName>
    </submittedName>
</protein>
<dbReference type="EMBL" id="CM003605">
    <property type="protein sequence ID" value="KYP70171.1"/>
    <property type="molecule type" value="Genomic_DNA"/>
</dbReference>
<evidence type="ECO:0000313" key="2">
    <source>
        <dbReference type="Proteomes" id="UP000075243"/>
    </source>
</evidence>